<dbReference type="Proteomes" id="UP000192247">
    <property type="component" value="Unassembled WGS sequence"/>
</dbReference>
<evidence type="ECO:0000256" key="1">
    <source>
        <dbReference type="SAM" id="MobiDB-lite"/>
    </source>
</evidence>
<feature type="compositionally biased region" description="Polar residues" evidence="1">
    <location>
        <begin position="154"/>
        <end position="163"/>
    </location>
</feature>
<protein>
    <submittedName>
        <fullName evidence="2">LIM/homeobox protein Lhx1-like</fullName>
    </submittedName>
</protein>
<evidence type="ECO:0000313" key="2">
    <source>
        <dbReference type="EMBL" id="OQR72643.1"/>
    </source>
</evidence>
<feature type="compositionally biased region" description="Polar residues" evidence="1">
    <location>
        <begin position="59"/>
        <end position="68"/>
    </location>
</feature>
<sequence length="169" mass="18029">MSMRPSHRRAIRLERANDSYASIVRHIEGGLGAAFAGPSTPKPLGDERESTHEDRFIGDSSNQDFGYTQNGGQGPGFYDFFPGQQTEGIAFGHTTNPSLSPRNGVNITADTAFHLQGGQHGELQLSAAQRSSPDSVLSLQGSDPPYGQPPRSDSGGSFSTPLPSETPVW</sequence>
<evidence type="ECO:0000313" key="3">
    <source>
        <dbReference type="Proteomes" id="UP000192247"/>
    </source>
</evidence>
<name>A0A1V9XGY2_9ACAR</name>
<gene>
    <name evidence="2" type="ORF">BIW11_10255</name>
</gene>
<comment type="caution">
    <text evidence="2">The sequence shown here is derived from an EMBL/GenBank/DDBJ whole genome shotgun (WGS) entry which is preliminary data.</text>
</comment>
<organism evidence="2 3">
    <name type="scientific">Tropilaelaps mercedesae</name>
    <dbReference type="NCBI Taxonomy" id="418985"/>
    <lineage>
        <taxon>Eukaryota</taxon>
        <taxon>Metazoa</taxon>
        <taxon>Ecdysozoa</taxon>
        <taxon>Arthropoda</taxon>
        <taxon>Chelicerata</taxon>
        <taxon>Arachnida</taxon>
        <taxon>Acari</taxon>
        <taxon>Parasitiformes</taxon>
        <taxon>Mesostigmata</taxon>
        <taxon>Gamasina</taxon>
        <taxon>Dermanyssoidea</taxon>
        <taxon>Laelapidae</taxon>
        <taxon>Tropilaelaps</taxon>
    </lineage>
</organism>
<feature type="region of interest" description="Disordered" evidence="1">
    <location>
        <begin position="56"/>
        <end position="84"/>
    </location>
</feature>
<reference evidence="2 3" key="1">
    <citation type="journal article" date="2017" name="Gigascience">
        <title>Draft genome of the honey bee ectoparasitic mite, Tropilaelaps mercedesae, is shaped by the parasitic life history.</title>
        <authorList>
            <person name="Dong X."/>
            <person name="Armstrong S.D."/>
            <person name="Xia D."/>
            <person name="Makepeace B.L."/>
            <person name="Darby A.C."/>
            <person name="Kadowaki T."/>
        </authorList>
    </citation>
    <scope>NUCLEOTIDE SEQUENCE [LARGE SCALE GENOMIC DNA]</scope>
    <source>
        <strain evidence="2">Wuxi-XJTLU</strain>
    </source>
</reference>
<keyword evidence="2" id="KW-0238">DNA-binding</keyword>
<dbReference type="OrthoDB" id="10068367at2759"/>
<feature type="compositionally biased region" description="Polar residues" evidence="1">
    <location>
        <begin position="126"/>
        <end position="141"/>
    </location>
</feature>
<feature type="region of interest" description="Disordered" evidence="1">
    <location>
        <begin position="124"/>
        <end position="169"/>
    </location>
</feature>
<dbReference type="EMBL" id="MNPL01011343">
    <property type="protein sequence ID" value="OQR72643.1"/>
    <property type="molecule type" value="Genomic_DNA"/>
</dbReference>
<dbReference type="GO" id="GO:0003677">
    <property type="term" value="F:DNA binding"/>
    <property type="evidence" value="ECO:0007669"/>
    <property type="project" value="UniProtKB-KW"/>
</dbReference>
<dbReference type="AlphaFoldDB" id="A0A1V9XGY2"/>
<accession>A0A1V9XGY2</accession>
<keyword evidence="3" id="KW-1185">Reference proteome</keyword>
<keyword evidence="2" id="KW-0371">Homeobox</keyword>
<proteinExistence type="predicted"/>
<dbReference type="InParanoid" id="A0A1V9XGY2"/>